<proteinExistence type="inferred from homology"/>
<evidence type="ECO:0000313" key="8">
    <source>
        <dbReference type="EnsemblMetazoa" id="BGLB016515-PB"/>
    </source>
</evidence>
<keyword evidence="4 7" id="KW-0547">Nucleotide-binding</keyword>
<protein>
    <recommendedName>
        <fullName evidence="2 7">Inositol-pentakisphosphate 2-kinase</fullName>
        <ecNumber evidence="2 7">2.7.1.158</ecNumber>
    </recommendedName>
</protein>
<dbReference type="GO" id="GO:0032958">
    <property type="term" value="P:inositol phosphate biosynthetic process"/>
    <property type="evidence" value="ECO:0007669"/>
    <property type="project" value="TreeGrafter"/>
</dbReference>
<comment type="domain">
    <text evidence="7">The EXKPK motif is conserved in inositol-pentakisphosphate 2-kinases of both family 1 and 2.</text>
</comment>
<dbReference type="EnsemblMetazoa" id="BGLB016515-RB">
    <property type="protein sequence ID" value="BGLB016515-PB"/>
    <property type="gene ID" value="BGLB016515"/>
</dbReference>
<dbReference type="STRING" id="6526.A0A2C9K8J3"/>
<evidence type="ECO:0000256" key="3">
    <source>
        <dbReference type="ARBA" id="ARBA00022679"/>
    </source>
</evidence>
<comment type="similarity">
    <text evidence="1">Belongs to the IPK1 type 2 family.</text>
</comment>
<evidence type="ECO:0000256" key="7">
    <source>
        <dbReference type="RuleBase" id="RU364126"/>
    </source>
</evidence>
<evidence type="ECO:0000256" key="1">
    <source>
        <dbReference type="ARBA" id="ARBA00007229"/>
    </source>
</evidence>
<evidence type="ECO:0000256" key="2">
    <source>
        <dbReference type="ARBA" id="ARBA00012023"/>
    </source>
</evidence>
<dbReference type="InterPro" id="IPR009286">
    <property type="entry name" value="Ins_P5_2-kin"/>
</dbReference>
<dbReference type="KEGG" id="bgt:106056602"/>
<keyword evidence="6 7" id="KW-0067">ATP-binding</keyword>
<comment type="catalytic activity">
    <reaction evidence="7">
        <text>1D-myo-inositol 1,3,4,5,6-pentakisphosphate + ATP = 1D-myo-inositol hexakisphosphate + ADP + H(+)</text>
        <dbReference type="Rhea" id="RHEA:20313"/>
        <dbReference type="ChEBI" id="CHEBI:15378"/>
        <dbReference type="ChEBI" id="CHEBI:30616"/>
        <dbReference type="ChEBI" id="CHEBI:57733"/>
        <dbReference type="ChEBI" id="CHEBI:58130"/>
        <dbReference type="ChEBI" id="CHEBI:456216"/>
        <dbReference type="EC" id="2.7.1.158"/>
    </reaction>
</comment>
<accession>A0A2C9K8J3</accession>
<dbReference type="Gene3D" id="3.30.200.110">
    <property type="entry name" value="Inositol-pentakisphosphate 2-kinase, N-lobe"/>
    <property type="match status" value="1"/>
</dbReference>
<comment type="function">
    <text evidence="7">Phosphorylates Ins(1,3,4,5,6)P5 at position 2 to form Ins(1,2,3,4,5,6)P6 (InsP6 or phytate).</text>
</comment>
<dbReference type="AlphaFoldDB" id="A0A2C9K8J3"/>
<dbReference type="OrthoDB" id="6132809at2759"/>
<keyword evidence="3 7" id="KW-0808">Transferase</keyword>
<dbReference type="GO" id="GO:0005634">
    <property type="term" value="C:nucleus"/>
    <property type="evidence" value="ECO:0007669"/>
    <property type="project" value="TreeGrafter"/>
</dbReference>
<dbReference type="PANTHER" id="PTHR14456">
    <property type="entry name" value="INOSITOL POLYPHOSPHATE KINASE 1"/>
    <property type="match status" value="1"/>
</dbReference>
<dbReference type="Proteomes" id="UP000076420">
    <property type="component" value="Unassembled WGS sequence"/>
</dbReference>
<evidence type="ECO:0000313" key="9">
    <source>
        <dbReference type="Proteomes" id="UP000076420"/>
    </source>
</evidence>
<organism evidence="8 9">
    <name type="scientific">Biomphalaria glabrata</name>
    <name type="common">Bloodfluke planorb</name>
    <name type="synonym">Freshwater snail</name>
    <dbReference type="NCBI Taxonomy" id="6526"/>
    <lineage>
        <taxon>Eukaryota</taxon>
        <taxon>Metazoa</taxon>
        <taxon>Spiralia</taxon>
        <taxon>Lophotrochozoa</taxon>
        <taxon>Mollusca</taxon>
        <taxon>Gastropoda</taxon>
        <taxon>Heterobranchia</taxon>
        <taxon>Euthyneura</taxon>
        <taxon>Panpulmonata</taxon>
        <taxon>Hygrophila</taxon>
        <taxon>Lymnaeoidea</taxon>
        <taxon>Planorbidae</taxon>
        <taxon>Biomphalaria</taxon>
    </lineage>
</organism>
<dbReference type="Pfam" id="PF06090">
    <property type="entry name" value="Ins_P5_2-kin"/>
    <property type="match status" value="1"/>
</dbReference>
<dbReference type="VEuPathDB" id="VectorBase:BGLB016515"/>
<keyword evidence="5 7" id="KW-0418">Kinase</keyword>
<evidence type="ECO:0000256" key="6">
    <source>
        <dbReference type="ARBA" id="ARBA00022840"/>
    </source>
</evidence>
<dbReference type="RefSeq" id="XP_013068871.2">
    <property type="nucleotide sequence ID" value="XM_013213417.2"/>
</dbReference>
<dbReference type="EC" id="2.7.1.158" evidence="2 7"/>
<sequence length="596" mass="67557">MDKYFNLEYRGEGNCAMVFADPQTRQVYRLVKSNATRKVRKLLRASVTNHDEELSHKINMFVRKELEKVISYMNNIMKPLLSSRYVVSPNLKILHKKFGEQAVLLAGEARPAHRKNSPADNVDPDVQCALVLPDCCFVCNSDWNESNAVSSFGNSMHLNSPICQEDLRRSNSCCSADSQESSPIAEHLDDSLDANSSAGDEVDEVDSYSFSSAFYLGNERMEDSSLHICELRDIRDVQDVSEVRSCLDTTNSMAGSVKSEGEPVFTLSIEIKPKKSFMTKSSSDDFNQVCRFCMHQHLKTKSGQWPQTSSYCPLDLFSGNKHRMKHALWSLIKTPQNNLKICKNGKEVYGSEIRQNLSAILSTWFPSNPNRTKKLISVFLDLVIEVLLTRPSTDQNSDPCPAKPGTPVRNFCSQKCDSSSFVYCEDEKSEELPQGCVLEKIYSLQSLDDLDIEGVYPLYKQLKTRMEKEPWLINHWCLNGPYDDVSWLLGRDGEHLSDLDPDSLDYAVLKVKRFLVSKTLQDCSIIAAIQPVTKSSIQHKQDFLRFDGDLYNFSVKVIDLDPKPFEKVETYYRQASDIAKTFAETSSAFTKDCDSF</sequence>
<dbReference type="GO" id="GO:0005524">
    <property type="term" value="F:ATP binding"/>
    <property type="evidence" value="ECO:0007669"/>
    <property type="project" value="UniProtKB-KW"/>
</dbReference>
<dbReference type="VEuPathDB" id="VectorBase:BGLAX_048504"/>
<dbReference type="InterPro" id="IPR043001">
    <property type="entry name" value="IP5_2-K_N_lobe"/>
</dbReference>
<name>A0A2C9K8J3_BIOGL</name>
<evidence type="ECO:0000256" key="4">
    <source>
        <dbReference type="ARBA" id="ARBA00022741"/>
    </source>
</evidence>
<dbReference type="GO" id="GO:0035299">
    <property type="term" value="F:inositol-1,3,4,5,6-pentakisphosphate 2-kinase activity"/>
    <property type="evidence" value="ECO:0007669"/>
    <property type="project" value="UniProtKB-EC"/>
</dbReference>
<reference evidence="8" key="1">
    <citation type="submission" date="2020-05" db="UniProtKB">
        <authorList>
            <consortium name="EnsemblMetazoa"/>
        </authorList>
    </citation>
    <scope>IDENTIFICATION</scope>
    <source>
        <strain evidence="8">BB02</strain>
    </source>
</reference>
<dbReference type="PANTHER" id="PTHR14456:SF2">
    <property type="entry name" value="INOSITOL-PENTAKISPHOSPHATE 2-KINASE"/>
    <property type="match status" value="1"/>
</dbReference>
<gene>
    <name evidence="8" type="primary">106056602</name>
</gene>
<evidence type="ECO:0000256" key="5">
    <source>
        <dbReference type="ARBA" id="ARBA00022777"/>
    </source>
</evidence>